<dbReference type="InterPro" id="IPR051533">
    <property type="entry name" value="WaaL-like"/>
</dbReference>
<dbReference type="EMBL" id="BMKL01000001">
    <property type="protein sequence ID" value="GGE03280.1"/>
    <property type="molecule type" value="Genomic_DNA"/>
</dbReference>
<name>A0ABQ1SCX7_9SPHN</name>
<evidence type="ECO:0000256" key="3">
    <source>
        <dbReference type="ARBA" id="ARBA00022989"/>
    </source>
</evidence>
<dbReference type="Pfam" id="PF04932">
    <property type="entry name" value="Wzy_C"/>
    <property type="match status" value="1"/>
</dbReference>
<feature type="transmembrane region" description="Helical" evidence="5">
    <location>
        <begin position="406"/>
        <end position="423"/>
    </location>
</feature>
<keyword evidence="4 5" id="KW-0472">Membrane</keyword>
<proteinExistence type="predicted"/>
<evidence type="ECO:0000256" key="2">
    <source>
        <dbReference type="ARBA" id="ARBA00022692"/>
    </source>
</evidence>
<reference evidence="8" key="1">
    <citation type="journal article" date="2019" name="Int. J. Syst. Evol. Microbiol.">
        <title>The Global Catalogue of Microorganisms (GCM) 10K type strain sequencing project: providing services to taxonomists for standard genome sequencing and annotation.</title>
        <authorList>
            <consortium name="The Broad Institute Genomics Platform"/>
            <consortium name="The Broad Institute Genome Sequencing Center for Infectious Disease"/>
            <person name="Wu L."/>
            <person name="Ma J."/>
        </authorList>
    </citation>
    <scope>NUCLEOTIDE SEQUENCE [LARGE SCALE GENOMIC DNA]</scope>
    <source>
        <strain evidence="8">CGMCC 1.15959</strain>
    </source>
</reference>
<feature type="transmembrane region" description="Helical" evidence="5">
    <location>
        <begin position="278"/>
        <end position="297"/>
    </location>
</feature>
<evidence type="ECO:0000259" key="6">
    <source>
        <dbReference type="Pfam" id="PF04932"/>
    </source>
</evidence>
<dbReference type="RefSeq" id="WP_188645307.1">
    <property type="nucleotide sequence ID" value="NZ_BMKL01000001.1"/>
</dbReference>
<dbReference type="InterPro" id="IPR007016">
    <property type="entry name" value="O-antigen_ligase-rel_domated"/>
</dbReference>
<feature type="transmembrane region" description="Helical" evidence="5">
    <location>
        <begin position="221"/>
        <end position="240"/>
    </location>
</feature>
<dbReference type="PANTHER" id="PTHR37422">
    <property type="entry name" value="TEICHURONIC ACID BIOSYNTHESIS PROTEIN TUAE"/>
    <property type="match status" value="1"/>
</dbReference>
<protein>
    <submittedName>
        <fullName evidence="7">Polymerase</fullName>
    </submittedName>
</protein>
<dbReference type="Proteomes" id="UP000619041">
    <property type="component" value="Unassembled WGS sequence"/>
</dbReference>
<evidence type="ECO:0000256" key="1">
    <source>
        <dbReference type="ARBA" id="ARBA00004141"/>
    </source>
</evidence>
<gene>
    <name evidence="7" type="ORF">GCM10011515_23630</name>
</gene>
<feature type="transmembrane region" description="Helical" evidence="5">
    <location>
        <begin position="184"/>
        <end position="200"/>
    </location>
</feature>
<feature type="transmembrane region" description="Helical" evidence="5">
    <location>
        <begin position="110"/>
        <end position="127"/>
    </location>
</feature>
<keyword evidence="3 5" id="KW-1133">Transmembrane helix</keyword>
<feature type="transmembrane region" description="Helical" evidence="5">
    <location>
        <begin position="246"/>
        <end position="266"/>
    </location>
</feature>
<accession>A0ABQ1SCX7</accession>
<evidence type="ECO:0000313" key="8">
    <source>
        <dbReference type="Proteomes" id="UP000619041"/>
    </source>
</evidence>
<feature type="domain" description="O-antigen ligase-related" evidence="6">
    <location>
        <begin position="232"/>
        <end position="379"/>
    </location>
</feature>
<feature type="transmembrane region" description="Helical" evidence="5">
    <location>
        <begin position="134"/>
        <end position="155"/>
    </location>
</feature>
<feature type="transmembrane region" description="Helical" evidence="5">
    <location>
        <begin position="49"/>
        <end position="68"/>
    </location>
</feature>
<comment type="subcellular location">
    <subcellularLocation>
        <location evidence="1">Membrane</location>
        <topology evidence="1">Multi-pass membrane protein</topology>
    </subcellularLocation>
</comment>
<dbReference type="PANTHER" id="PTHR37422:SF23">
    <property type="entry name" value="TEICHURONIC ACID BIOSYNTHESIS PROTEIN TUAE"/>
    <property type="match status" value="1"/>
</dbReference>
<feature type="transmembrane region" description="Helical" evidence="5">
    <location>
        <begin position="364"/>
        <end position="386"/>
    </location>
</feature>
<organism evidence="7 8">
    <name type="scientific">Tsuneonella deserti</name>
    <dbReference type="NCBI Taxonomy" id="2035528"/>
    <lineage>
        <taxon>Bacteria</taxon>
        <taxon>Pseudomonadati</taxon>
        <taxon>Pseudomonadota</taxon>
        <taxon>Alphaproteobacteria</taxon>
        <taxon>Sphingomonadales</taxon>
        <taxon>Erythrobacteraceae</taxon>
        <taxon>Tsuneonella</taxon>
    </lineage>
</organism>
<comment type="caution">
    <text evidence="7">The sequence shown here is derived from an EMBL/GenBank/DDBJ whole genome shotgun (WGS) entry which is preliminary data.</text>
</comment>
<feature type="transmembrane region" description="Helical" evidence="5">
    <location>
        <begin position="429"/>
        <end position="446"/>
    </location>
</feature>
<evidence type="ECO:0000256" key="4">
    <source>
        <dbReference type="ARBA" id="ARBA00023136"/>
    </source>
</evidence>
<sequence length="454" mass="48622">MLIGFLVATFLLGGGSRYDILSLPLLRIIAVAGVAYALYFSPPGTLRQYWLPIAIFLAFTVWIAVQLIPLPPGMWTALQGRELLVATADAVGVPQPWRPISVIPWRTTNALLSLWVPWAAILLAARVQLEENRLLTGALIGIGLTSATLGMLQMLGPEGNILYFYRVTNPESAVGLFSNRNHNAAFLACCIPIVGLWITRSAIEGDYGDLSPRGSRYTSSVGAKIGLGAGIIFFLALGILSTGSRAGLLAAIVAVASTLAALASNFRGRLWKRHPRMLYLFAFGALSGLLILIAFFSQNESVERLGDLDQSEELRLQIWRPIADLVPQYGWSGAGIGTFVEVYQVVEPDRLLGPKFVNHAHNDWLELAVCGGIPALAIVAAALAALGRCAWRAVALPAAEQADRPLALGAASILVILALFSIADYPLRTPSIAAFSALSALCLFAGSRKRRPSG</sequence>
<evidence type="ECO:0000313" key="7">
    <source>
        <dbReference type="EMBL" id="GGE03280.1"/>
    </source>
</evidence>
<feature type="transmembrane region" description="Helical" evidence="5">
    <location>
        <begin position="25"/>
        <end position="42"/>
    </location>
</feature>
<keyword evidence="8" id="KW-1185">Reference proteome</keyword>
<evidence type="ECO:0000256" key="5">
    <source>
        <dbReference type="SAM" id="Phobius"/>
    </source>
</evidence>
<keyword evidence="2 5" id="KW-0812">Transmembrane</keyword>